<feature type="region of interest" description="Disordered" evidence="1">
    <location>
        <begin position="216"/>
        <end position="246"/>
    </location>
</feature>
<dbReference type="AlphaFoldDB" id="A0A7Y9JX77"/>
<accession>A0A7Y9JX77</accession>
<dbReference type="Proteomes" id="UP000577956">
    <property type="component" value="Unassembled WGS sequence"/>
</dbReference>
<proteinExistence type="predicted"/>
<keyword evidence="2" id="KW-0812">Transmembrane</keyword>
<dbReference type="Proteomes" id="UP000618382">
    <property type="component" value="Unassembled WGS sequence"/>
</dbReference>
<evidence type="ECO:0000313" key="4">
    <source>
        <dbReference type="EMBL" id="NYD85641.1"/>
    </source>
</evidence>
<reference evidence="4 5" key="1">
    <citation type="submission" date="2020-07" db="EMBL/GenBank/DDBJ databases">
        <title>Sequencing the genomes of 1000 actinobacteria strains.</title>
        <authorList>
            <person name="Klenk H.-P."/>
        </authorList>
    </citation>
    <scope>NUCLEOTIDE SEQUENCE [LARGE SCALE GENOMIC DNA]</scope>
    <source>
        <strain evidence="4 5">DSM 24482</strain>
    </source>
</reference>
<feature type="transmembrane region" description="Helical" evidence="2">
    <location>
        <begin position="158"/>
        <end position="175"/>
    </location>
</feature>
<dbReference type="EMBL" id="BONN01000001">
    <property type="protein sequence ID" value="GIG31351.1"/>
    <property type="molecule type" value="Genomic_DNA"/>
</dbReference>
<feature type="region of interest" description="Disordered" evidence="1">
    <location>
        <begin position="19"/>
        <end position="44"/>
    </location>
</feature>
<organism evidence="4 5">
    <name type="scientific">Cellulomonas oligotrophica</name>
    <dbReference type="NCBI Taxonomy" id="931536"/>
    <lineage>
        <taxon>Bacteria</taxon>
        <taxon>Bacillati</taxon>
        <taxon>Actinomycetota</taxon>
        <taxon>Actinomycetes</taxon>
        <taxon>Micrococcales</taxon>
        <taxon>Cellulomonadaceae</taxon>
        <taxon>Cellulomonas</taxon>
    </lineage>
</organism>
<evidence type="ECO:0000256" key="1">
    <source>
        <dbReference type="SAM" id="MobiDB-lite"/>
    </source>
</evidence>
<evidence type="ECO:0000313" key="3">
    <source>
        <dbReference type="EMBL" id="GIG31351.1"/>
    </source>
</evidence>
<comment type="caution">
    <text evidence="4">The sequence shown here is derived from an EMBL/GenBank/DDBJ whole genome shotgun (WGS) entry which is preliminary data.</text>
</comment>
<gene>
    <name evidence="4" type="ORF">BKA21_001190</name>
    <name evidence="3" type="ORF">Col01nite_05100</name>
</gene>
<evidence type="ECO:0000313" key="5">
    <source>
        <dbReference type="Proteomes" id="UP000577956"/>
    </source>
</evidence>
<name>A0A7Y9JX77_9CELL</name>
<dbReference type="EMBL" id="JACCBK010000001">
    <property type="protein sequence ID" value="NYD85641.1"/>
    <property type="molecule type" value="Genomic_DNA"/>
</dbReference>
<evidence type="ECO:0000313" key="6">
    <source>
        <dbReference type="Proteomes" id="UP000618382"/>
    </source>
</evidence>
<feature type="transmembrane region" description="Helical" evidence="2">
    <location>
        <begin position="187"/>
        <end position="210"/>
    </location>
</feature>
<keyword evidence="6" id="KW-1185">Reference proteome</keyword>
<protein>
    <submittedName>
        <fullName evidence="4">Tight adherence protein B</fullName>
    </submittedName>
</protein>
<evidence type="ECO:0000256" key="2">
    <source>
        <dbReference type="SAM" id="Phobius"/>
    </source>
</evidence>
<dbReference type="RefSeq" id="WP_179625321.1">
    <property type="nucleotide sequence ID" value="NZ_BONN01000001.1"/>
</dbReference>
<sequence length="246" mass="24430">MLVALGVLLAALLATGPPGRPLHPARGADGGRTRAARPLRRRPGAADDLPGLLLAVAARLRSGAPAGAAWSDVLGVDVPGALPRPADLLGRVAPGRRRPDPRLVGRVQAVVAGARVAVELGAPLADVLEDLATAATTDAEHTADVEAALAGPRATARVLLWLPLAGVGLGALLGAQPWRVLLDGGIGTAALVLGLGLVLAGRAWVAALLARARDAGTPRPARDAGGPRGTARGTGPGAARGPARTA</sequence>
<feature type="compositionally biased region" description="Basic residues" evidence="1">
    <location>
        <begin position="34"/>
        <end position="43"/>
    </location>
</feature>
<reference evidence="3 6" key="2">
    <citation type="submission" date="2021-01" db="EMBL/GenBank/DDBJ databases">
        <title>Whole genome shotgun sequence of Cellulomonas oligotrophica NBRC 109435.</title>
        <authorList>
            <person name="Komaki H."/>
            <person name="Tamura T."/>
        </authorList>
    </citation>
    <scope>NUCLEOTIDE SEQUENCE [LARGE SCALE GENOMIC DNA]</scope>
    <source>
        <strain evidence="3 6">NBRC 109435</strain>
    </source>
</reference>
<keyword evidence="2" id="KW-0472">Membrane</keyword>
<feature type="compositionally biased region" description="Gly residues" evidence="1">
    <location>
        <begin position="226"/>
        <end position="238"/>
    </location>
</feature>
<keyword evidence="2" id="KW-1133">Transmembrane helix</keyword>